<dbReference type="AlphaFoldDB" id="A0A0E9TLN8"/>
<accession>A0A0E9TLN8</accession>
<dbReference type="EMBL" id="GBXM01054210">
    <property type="protein sequence ID" value="JAH54367.1"/>
    <property type="molecule type" value="Transcribed_RNA"/>
</dbReference>
<reference evidence="1" key="1">
    <citation type="submission" date="2014-11" db="EMBL/GenBank/DDBJ databases">
        <authorList>
            <person name="Amaro Gonzalez C."/>
        </authorList>
    </citation>
    <scope>NUCLEOTIDE SEQUENCE</scope>
</reference>
<evidence type="ECO:0000313" key="1">
    <source>
        <dbReference type="EMBL" id="JAH54367.1"/>
    </source>
</evidence>
<proteinExistence type="predicted"/>
<reference evidence="1" key="2">
    <citation type="journal article" date="2015" name="Fish Shellfish Immunol.">
        <title>Early steps in the European eel (Anguilla anguilla)-Vibrio vulnificus interaction in the gills: Role of the RtxA13 toxin.</title>
        <authorList>
            <person name="Callol A."/>
            <person name="Pajuelo D."/>
            <person name="Ebbesson L."/>
            <person name="Teles M."/>
            <person name="MacKenzie S."/>
            <person name="Amaro C."/>
        </authorList>
    </citation>
    <scope>NUCLEOTIDE SEQUENCE</scope>
</reference>
<sequence>MLTEEQEDQEAVDKYLVVVLQKKLL</sequence>
<organism evidence="1">
    <name type="scientific">Anguilla anguilla</name>
    <name type="common">European freshwater eel</name>
    <name type="synonym">Muraena anguilla</name>
    <dbReference type="NCBI Taxonomy" id="7936"/>
    <lineage>
        <taxon>Eukaryota</taxon>
        <taxon>Metazoa</taxon>
        <taxon>Chordata</taxon>
        <taxon>Craniata</taxon>
        <taxon>Vertebrata</taxon>
        <taxon>Euteleostomi</taxon>
        <taxon>Actinopterygii</taxon>
        <taxon>Neopterygii</taxon>
        <taxon>Teleostei</taxon>
        <taxon>Anguilliformes</taxon>
        <taxon>Anguillidae</taxon>
        <taxon>Anguilla</taxon>
    </lineage>
</organism>
<name>A0A0E9TLN8_ANGAN</name>
<protein>
    <submittedName>
        <fullName evidence="1">Uncharacterized protein</fullName>
    </submittedName>
</protein>